<gene>
    <name evidence="11" type="ORF">CHLRE_16g648100v5</name>
</gene>
<proteinExistence type="inferred from homology"/>
<dbReference type="PANTHER" id="PTHR10709:SF2">
    <property type="entry name" value="ACTIN-RELATED PROTEIN 2_3 COMPLEX SUBUNIT"/>
    <property type="match status" value="1"/>
</dbReference>
<keyword evidence="7" id="KW-0206">Cytoskeleton</keyword>
<dbReference type="InterPro" id="IPR015943">
    <property type="entry name" value="WD40/YVTN_repeat-like_dom_sf"/>
</dbReference>
<feature type="repeat" description="WD" evidence="10">
    <location>
        <begin position="20"/>
        <end position="51"/>
    </location>
</feature>
<sequence>MYGVSTNGSSGLSFTKTATLSGHGQFVSGLDWSTRGDQLLSCSHDRNAFVWTRAAASPAASRAASGAAASTSGGGGGGSGAWEKQMVITRLTKGALCVKWSPSEAKFAIGSAARNVCVGYYDPESKWWACKLIRKAHESSVVSVSWHPNSVLLATGATDRRVRLFNAYVRGYEPDAPAGALPEGSSFGDCLFEVAHDGCGWVHSVTFAAAAAGTASPGTSGAFPQLLYASHDFTVGVVDAAGGAPAAAAAVRLPDAVLPLNCLAVVVPGRLAVGGGWSGGLAVLRNMGSGWQLAATLGTRDAAAGAGGAGAGAGASGGGGGGGGSAVARQIAAMNLNAVNMVAPGGGAASTAGGLATAGAGGGEQPGHGGALVTGLHVRPVAAGGAALGGGPRWHVASSGLDGQVLLWDLSAFM</sequence>
<dbReference type="PROSITE" id="PS50294">
    <property type="entry name" value="WD_REPEATS_REGION"/>
    <property type="match status" value="2"/>
</dbReference>
<keyword evidence="12" id="KW-1185">Reference proteome</keyword>
<dbReference type="InterPro" id="IPR001680">
    <property type="entry name" value="WD40_rpt"/>
</dbReference>
<reference evidence="11 12" key="1">
    <citation type="journal article" date="2007" name="Science">
        <title>The Chlamydomonas genome reveals the evolution of key animal and plant functions.</title>
        <authorList>
            <person name="Merchant S.S."/>
            <person name="Prochnik S.E."/>
            <person name="Vallon O."/>
            <person name="Harris E.H."/>
            <person name="Karpowicz S.J."/>
            <person name="Witman G.B."/>
            <person name="Terry A."/>
            <person name="Salamov A."/>
            <person name="Fritz-Laylin L.K."/>
            <person name="Marechal-Drouard L."/>
            <person name="Marshall W.F."/>
            <person name="Qu L.H."/>
            <person name="Nelson D.R."/>
            <person name="Sanderfoot A.A."/>
            <person name="Spalding M.H."/>
            <person name="Kapitonov V.V."/>
            <person name="Ren Q."/>
            <person name="Ferris P."/>
            <person name="Lindquist E."/>
            <person name="Shapiro H."/>
            <person name="Lucas S.M."/>
            <person name="Grimwood J."/>
            <person name="Schmutz J."/>
            <person name="Cardol P."/>
            <person name="Cerutti H."/>
            <person name="Chanfreau G."/>
            <person name="Chen C.L."/>
            <person name="Cognat V."/>
            <person name="Croft M.T."/>
            <person name="Dent R."/>
            <person name="Dutcher S."/>
            <person name="Fernandez E."/>
            <person name="Fukuzawa H."/>
            <person name="Gonzalez-Ballester D."/>
            <person name="Gonzalez-Halphen D."/>
            <person name="Hallmann A."/>
            <person name="Hanikenne M."/>
            <person name="Hippler M."/>
            <person name="Inwood W."/>
            <person name="Jabbari K."/>
            <person name="Kalanon M."/>
            <person name="Kuras R."/>
            <person name="Lefebvre P.A."/>
            <person name="Lemaire S.D."/>
            <person name="Lobanov A.V."/>
            <person name="Lohr M."/>
            <person name="Manuell A."/>
            <person name="Meier I."/>
            <person name="Mets L."/>
            <person name="Mittag M."/>
            <person name="Mittelmeier T."/>
            <person name="Moroney J.V."/>
            <person name="Moseley J."/>
            <person name="Napoli C."/>
            <person name="Nedelcu A.M."/>
            <person name="Niyogi K."/>
            <person name="Novoselov S.V."/>
            <person name="Paulsen I.T."/>
            <person name="Pazour G."/>
            <person name="Purton S."/>
            <person name="Ral J.P."/>
            <person name="Riano-Pachon D.M."/>
            <person name="Riekhof W."/>
            <person name="Rymarquis L."/>
            <person name="Schroda M."/>
            <person name="Stern D."/>
            <person name="Umen J."/>
            <person name="Willows R."/>
            <person name="Wilson N."/>
            <person name="Zimmer S.L."/>
            <person name="Allmer J."/>
            <person name="Balk J."/>
            <person name="Bisova K."/>
            <person name="Chen C.J."/>
            <person name="Elias M."/>
            <person name="Gendler K."/>
            <person name="Hauser C."/>
            <person name="Lamb M.R."/>
            <person name="Ledford H."/>
            <person name="Long J.C."/>
            <person name="Minagawa J."/>
            <person name="Page M.D."/>
            <person name="Pan J."/>
            <person name="Pootakham W."/>
            <person name="Roje S."/>
            <person name="Rose A."/>
            <person name="Stahlberg E."/>
            <person name="Terauchi A.M."/>
            <person name="Yang P."/>
            <person name="Ball S."/>
            <person name="Bowler C."/>
            <person name="Dieckmann C.L."/>
            <person name="Gladyshev V.N."/>
            <person name="Green P."/>
            <person name="Jorgensen R."/>
            <person name="Mayfield S."/>
            <person name="Mueller-Roeber B."/>
            <person name="Rajamani S."/>
            <person name="Sayre R.T."/>
            <person name="Brokstein P."/>
            <person name="Dubchak I."/>
            <person name="Goodstein D."/>
            <person name="Hornick L."/>
            <person name="Huang Y.W."/>
            <person name="Jhaveri J."/>
            <person name="Luo Y."/>
            <person name="Martinez D."/>
            <person name="Ngau W.C."/>
            <person name="Otillar B."/>
            <person name="Poliakov A."/>
            <person name="Porter A."/>
            <person name="Szajkowski L."/>
            <person name="Werner G."/>
            <person name="Zhou K."/>
            <person name="Grigoriev I.V."/>
            <person name="Rokhsar D.S."/>
            <person name="Grossman A.R."/>
        </authorList>
    </citation>
    <scope>NUCLEOTIDE SEQUENCE [LARGE SCALE GENOMIC DNA]</scope>
    <source>
        <strain evidence="12">CC-503</strain>
    </source>
</reference>
<evidence type="ECO:0000256" key="3">
    <source>
        <dbReference type="ARBA" id="ARBA00022490"/>
    </source>
</evidence>
<dbReference type="GO" id="GO:0051015">
    <property type="term" value="F:actin filament binding"/>
    <property type="evidence" value="ECO:0000318"/>
    <property type="project" value="GO_Central"/>
</dbReference>
<dbReference type="OrthoDB" id="406844at2759"/>
<evidence type="ECO:0000256" key="1">
    <source>
        <dbReference type="ARBA" id="ARBA00004245"/>
    </source>
</evidence>
<evidence type="ECO:0000256" key="8">
    <source>
        <dbReference type="ARBA" id="ARBA00041244"/>
    </source>
</evidence>
<dbReference type="InterPro" id="IPR017383">
    <property type="entry name" value="ARPC1"/>
</dbReference>
<organism evidence="11 12">
    <name type="scientific">Chlamydomonas reinhardtii</name>
    <name type="common">Chlamydomonas smithii</name>
    <dbReference type="NCBI Taxonomy" id="3055"/>
    <lineage>
        <taxon>Eukaryota</taxon>
        <taxon>Viridiplantae</taxon>
        <taxon>Chlorophyta</taxon>
        <taxon>core chlorophytes</taxon>
        <taxon>Chlorophyceae</taxon>
        <taxon>CS clade</taxon>
        <taxon>Chlamydomonadales</taxon>
        <taxon>Chlamydomonadaceae</taxon>
        <taxon>Chlamydomonas</taxon>
    </lineage>
</organism>
<dbReference type="GO" id="GO:0005885">
    <property type="term" value="C:Arp2/3 protein complex"/>
    <property type="evidence" value="ECO:0000318"/>
    <property type="project" value="GO_Central"/>
</dbReference>
<dbReference type="Gene3D" id="2.130.10.10">
    <property type="entry name" value="YVTN repeat-like/Quinoprotein amine dehydrogenase"/>
    <property type="match status" value="1"/>
</dbReference>
<keyword evidence="3" id="KW-0963">Cytoplasm</keyword>
<evidence type="ECO:0000256" key="6">
    <source>
        <dbReference type="ARBA" id="ARBA00023203"/>
    </source>
</evidence>
<dbReference type="GeneID" id="5723824"/>
<evidence type="ECO:0000256" key="7">
    <source>
        <dbReference type="ARBA" id="ARBA00023212"/>
    </source>
</evidence>
<evidence type="ECO:0000313" key="12">
    <source>
        <dbReference type="Proteomes" id="UP000006906"/>
    </source>
</evidence>
<evidence type="ECO:0000256" key="9">
    <source>
        <dbReference type="ARBA" id="ARBA00041789"/>
    </source>
</evidence>
<accession>A0A2K3CSQ7</accession>
<evidence type="ECO:0000313" key="11">
    <source>
        <dbReference type="EMBL" id="PNW71291.1"/>
    </source>
</evidence>
<comment type="similarity">
    <text evidence="2">Belongs to the WD repeat ARPC1 family.</text>
</comment>
<keyword evidence="4 10" id="KW-0853">WD repeat</keyword>
<dbReference type="PANTHER" id="PTHR10709">
    <property type="entry name" value="ACTIN-RELATED PROTEIN 2/3 COMPLEX SUBUNIT 1"/>
    <property type="match status" value="1"/>
</dbReference>
<dbReference type="RefSeq" id="XP_042915387.1">
    <property type="nucleotide sequence ID" value="XM_043070744.1"/>
</dbReference>
<dbReference type="PROSITE" id="PS50082">
    <property type="entry name" value="WD_REPEATS_2"/>
    <property type="match status" value="2"/>
</dbReference>
<dbReference type="PaxDb" id="3055-EDO99479"/>
<feature type="repeat" description="WD" evidence="10">
    <location>
        <begin position="134"/>
        <end position="166"/>
    </location>
</feature>
<dbReference type="PROSITE" id="PS00678">
    <property type="entry name" value="WD_REPEATS_1"/>
    <property type="match status" value="1"/>
</dbReference>
<dbReference type="SUPFAM" id="SSF50978">
    <property type="entry name" value="WD40 repeat-like"/>
    <property type="match status" value="1"/>
</dbReference>
<comment type="subcellular location">
    <subcellularLocation>
        <location evidence="1">Cytoplasm</location>
        <location evidence="1">Cytoskeleton</location>
    </subcellularLocation>
</comment>
<name>A0A2K3CSQ7_CHLRE</name>
<dbReference type="Proteomes" id="UP000006906">
    <property type="component" value="Chromosome 16"/>
</dbReference>
<dbReference type="ExpressionAtlas" id="A0A2K3CSQ7">
    <property type="expression patterns" value="differential"/>
</dbReference>
<dbReference type="STRING" id="3055.A0A2K3CSQ7"/>
<evidence type="ECO:0000256" key="2">
    <source>
        <dbReference type="ARBA" id="ARBA00006260"/>
    </source>
</evidence>
<dbReference type="InterPro" id="IPR019775">
    <property type="entry name" value="WD40_repeat_CS"/>
</dbReference>
<dbReference type="FunCoup" id="A0A2K3CSQ7">
    <property type="interactions" value="1903"/>
</dbReference>
<dbReference type="Pfam" id="PF00400">
    <property type="entry name" value="WD40"/>
    <property type="match status" value="2"/>
</dbReference>
<dbReference type="SMART" id="SM00320">
    <property type="entry name" value="WD40"/>
    <property type="match status" value="4"/>
</dbReference>
<keyword evidence="6" id="KW-0009">Actin-binding</keyword>
<dbReference type="Gramene" id="PNW71291">
    <property type="protein sequence ID" value="PNW71291"/>
    <property type="gene ID" value="CHLRE_16g648100v5"/>
</dbReference>
<dbReference type="AlphaFoldDB" id="A0A2K3CSQ7"/>
<dbReference type="EMBL" id="CM008977">
    <property type="protein sequence ID" value="PNW71291.1"/>
    <property type="molecule type" value="Genomic_DNA"/>
</dbReference>
<evidence type="ECO:0000256" key="4">
    <source>
        <dbReference type="ARBA" id="ARBA00022574"/>
    </source>
</evidence>
<dbReference type="GO" id="GO:0034314">
    <property type="term" value="P:Arp2/3 complex-mediated actin nucleation"/>
    <property type="evidence" value="ECO:0000318"/>
    <property type="project" value="GO_Central"/>
</dbReference>
<keyword evidence="5" id="KW-0677">Repeat</keyword>
<dbReference type="InterPro" id="IPR036322">
    <property type="entry name" value="WD40_repeat_dom_sf"/>
</dbReference>
<dbReference type="InParanoid" id="A0A2K3CSQ7"/>
<dbReference type="KEGG" id="cre:CHLRE_16g648100v5"/>
<evidence type="ECO:0000256" key="10">
    <source>
        <dbReference type="PROSITE-ProRule" id="PRU00221"/>
    </source>
</evidence>
<protein>
    <recommendedName>
        <fullName evidence="8">Arp2/3 complex 41 kDa subunit</fullName>
    </recommendedName>
    <alternativeName>
        <fullName evidence="9">p41-ARC</fullName>
    </alternativeName>
</protein>
<evidence type="ECO:0000256" key="5">
    <source>
        <dbReference type="ARBA" id="ARBA00022737"/>
    </source>
</evidence>